<dbReference type="InterPro" id="IPR018485">
    <property type="entry name" value="FGGY_C"/>
</dbReference>
<keyword evidence="2" id="KW-0808">Transferase</keyword>
<organism evidence="6 7">
    <name type="scientific">Corticicoccus populi</name>
    <dbReference type="NCBI Taxonomy" id="1812821"/>
    <lineage>
        <taxon>Bacteria</taxon>
        <taxon>Bacillati</taxon>
        <taxon>Bacillota</taxon>
        <taxon>Bacilli</taxon>
        <taxon>Bacillales</taxon>
        <taxon>Staphylococcaceae</taxon>
        <taxon>Corticicoccus</taxon>
    </lineage>
</organism>
<evidence type="ECO:0000259" key="4">
    <source>
        <dbReference type="Pfam" id="PF00370"/>
    </source>
</evidence>
<dbReference type="PANTHER" id="PTHR43095">
    <property type="entry name" value="SUGAR KINASE"/>
    <property type="match status" value="1"/>
</dbReference>
<gene>
    <name evidence="6" type="ORF">ACFSX4_06180</name>
</gene>
<feature type="domain" description="Carbohydrate kinase FGGY N-terminal" evidence="4">
    <location>
        <begin position="2"/>
        <end position="243"/>
    </location>
</feature>
<evidence type="ECO:0000256" key="2">
    <source>
        <dbReference type="ARBA" id="ARBA00022679"/>
    </source>
</evidence>
<dbReference type="Pfam" id="PF02782">
    <property type="entry name" value="FGGY_C"/>
    <property type="match status" value="1"/>
</dbReference>
<dbReference type="SUPFAM" id="SSF53067">
    <property type="entry name" value="Actin-like ATPase domain"/>
    <property type="match status" value="2"/>
</dbReference>
<dbReference type="InterPro" id="IPR050406">
    <property type="entry name" value="FGGY_Carb_Kinase"/>
</dbReference>
<dbReference type="RefSeq" id="WP_377772617.1">
    <property type="nucleotide sequence ID" value="NZ_JBHUOQ010000001.1"/>
</dbReference>
<keyword evidence="3" id="KW-0418">Kinase</keyword>
<dbReference type="PANTHER" id="PTHR43095:SF5">
    <property type="entry name" value="XYLULOSE KINASE"/>
    <property type="match status" value="1"/>
</dbReference>
<dbReference type="InterPro" id="IPR018484">
    <property type="entry name" value="FGGY_N"/>
</dbReference>
<dbReference type="Proteomes" id="UP001597519">
    <property type="component" value="Unassembled WGS sequence"/>
</dbReference>
<evidence type="ECO:0000256" key="1">
    <source>
        <dbReference type="ARBA" id="ARBA00009156"/>
    </source>
</evidence>
<evidence type="ECO:0000259" key="5">
    <source>
        <dbReference type="Pfam" id="PF02782"/>
    </source>
</evidence>
<evidence type="ECO:0000313" key="6">
    <source>
        <dbReference type="EMBL" id="MFD2830053.1"/>
    </source>
</evidence>
<dbReference type="Gene3D" id="3.30.420.40">
    <property type="match status" value="2"/>
</dbReference>
<dbReference type="EMBL" id="JBHUOQ010000001">
    <property type="protein sequence ID" value="MFD2830053.1"/>
    <property type="molecule type" value="Genomic_DNA"/>
</dbReference>
<evidence type="ECO:0000313" key="7">
    <source>
        <dbReference type="Proteomes" id="UP001597519"/>
    </source>
</evidence>
<comment type="caution">
    <text evidence="6">The sequence shown here is derived from an EMBL/GenBank/DDBJ whole genome shotgun (WGS) entry which is preliminary data.</text>
</comment>
<evidence type="ECO:0000256" key="3">
    <source>
        <dbReference type="ARBA" id="ARBA00022777"/>
    </source>
</evidence>
<proteinExistence type="inferred from homology"/>
<dbReference type="CDD" id="cd07773">
    <property type="entry name" value="ASKHA_NBD_FGGY_FK"/>
    <property type="match status" value="1"/>
</dbReference>
<protein>
    <submittedName>
        <fullName evidence="6">L-fuculokinase</fullName>
    </submittedName>
</protein>
<name>A0ABW5WXW0_9STAP</name>
<dbReference type="Pfam" id="PF00370">
    <property type="entry name" value="FGGY_N"/>
    <property type="match status" value="1"/>
</dbReference>
<comment type="similarity">
    <text evidence="1">Belongs to the FGGY kinase family.</text>
</comment>
<dbReference type="InterPro" id="IPR043129">
    <property type="entry name" value="ATPase_NBD"/>
</dbReference>
<feature type="domain" description="Carbohydrate kinase FGGY C-terminal" evidence="5">
    <location>
        <begin position="255"/>
        <end position="449"/>
    </location>
</feature>
<accession>A0ABW5WXW0</accession>
<dbReference type="PIRSF" id="PIRSF000538">
    <property type="entry name" value="GlpK"/>
    <property type="match status" value="1"/>
</dbReference>
<dbReference type="InterPro" id="IPR000577">
    <property type="entry name" value="Carb_kinase_FGGY"/>
</dbReference>
<reference evidence="7" key="1">
    <citation type="journal article" date="2019" name="Int. J. Syst. Evol. Microbiol.">
        <title>The Global Catalogue of Microorganisms (GCM) 10K type strain sequencing project: providing services to taxonomists for standard genome sequencing and annotation.</title>
        <authorList>
            <consortium name="The Broad Institute Genomics Platform"/>
            <consortium name="The Broad Institute Genome Sequencing Center for Infectious Disease"/>
            <person name="Wu L."/>
            <person name="Ma J."/>
        </authorList>
    </citation>
    <scope>NUCLEOTIDE SEQUENCE [LARGE SCALE GENOMIC DNA]</scope>
    <source>
        <strain evidence="7">KCTC 33575</strain>
    </source>
</reference>
<sequence>MYIISIDAGTTNTKVCLYQLPDFQLTEVVKFKTPQIVNGTETNLDSEDLWEKLMLALKKLADIVEDSEEIKHITVSSFGQTIVLQDDKERVIPPTIAWFDPRTKTEAEEVEDCLGDKTLYEITGINSHSNHSLTKLLWIKRHEEGFRRLHTWTCMSGFIVSRLTGVSATDWSLASRTMLYDITKKEWNDSIIAAFNLDITSFPKVVESGMKIAGVRKDISDVTGIKEGISVSISGHDHMAGSVSTGLKQKTEILNSTGTTEGLLLIDEKPNLSDIFREFLISNGCYVMESTYSIYGSMPTAGQSFSWISNLLNKSLGEVAVQCEMLYQEYENSINEMVKRMPVFIPHLRGSGPPIRSTSSKVMIYGLTDQSTDNDLLLSMVAGLSFELKQLKEVYEQYLGSEINRIKVIGPAVKNSLWLQLKADILQAEIIAYDEEEAVAKGAAMLSAYKEGLINSFKEPSVTVYTSKKKSMESLQNFYHDFYLPVYKLKSSLEGQGD</sequence>
<keyword evidence="7" id="KW-1185">Reference proteome</keyword>